<dbReference type="PANTHER" id="PTHR34406:SF1">
    <property type="entry name" value="PROTEIN YCEI"/>
    <property type="match status" value="1"/>
</dbReference>
<dbReference type="EMBL" id="PDJH01000001">
    <property type="protein sequence ID" value="PFG36512.1"/>
    <property type="molecule type" value="Genomic_DNA"/>
</dbReference>
<organism evidence="3 4">
    <name type="scientific">Flavimobilis soli</name>
    <dbReference type="NCBI Taxonomy" id="442709"/>
    <lineage>
        <taxon>Bacteria</taxon>
        <taxon>Bacillati</taxon>
        <taxon>Actinomycetota</taxon>
        <taxon>Actinomycetes</taxon>
        <taxon>Micrococcales</taxon>
        <taxon>Jonesiaceae</taxon>
        <taxon>Flavimobilis</taxon>
    </lineage>
</organism>
<feature type="domain" description="Lipid/polyisoprenoid-binding YceI-like" evidence="2">
    <location>
        <begin position="12"/>
        <end position="179"/>
    </location>
</feature>
<dbReference type="OrthoDB" id="9811006at2"/>
<dbReference type="PANTHER" id="PTHR34406">
    <property type="entry name" value="PROTEIN YCEI"/>
    <property type="match status" value="1"/>
</dbReference>
<proteinExistence type="inferred from homology"/>
<comment type="caution">
    <text evidence="3">The sequence shown here is derived from an EMBL/GenBank/DDBJ whole genome shotgun (WGS) entry which is preliminary data.</text>
</comment>
<dbReference type="AlphaFoldDB" id="A0A2A9EE31"/>
<dbReference type="RefSeq" id="WP_098457685.1">
    <property type="nucleotide sequence ID" value="NZ_PDJH01000001.1"/>
</dbReference>
<evidence type="ECO:0000313" key="3">
    <source>
        <dbReference type="EMBL" id="PFG36512.1"/>
    </source>
</evidence>
<gene>
    <name evidence="3" type="ORF">ATL41_1239</name>
</gene>
<accession>A0A2A9EE31</accession>
<dbReference type="Pfam" id="PF04264">
    <property type="entry name" value="YceI"/>
    <property type="match status" value="1"/>
</dbReference>
<dbReference type="SMART" id="SM00867">
    <property type="entry name" value="YceI"/>
    <property type="match status" value="1"/>
</dbReference>
<reference evidence="3 4" key="1">
    <citation type="submission" date="2017-10" db="EMBL/GenBank/DDBJ databases">
        <title>Sequencing the genomes of 1000 actinobacteria strains.</title>
        <authorList>
            <person name="Klenk H.-P."/>
        </authorList>
    </citation>
    <scope>NUCLEOTIDE SEQUENCE [LARGE SCALE GENOMIC DNA]</scope>
    <source>
        <strain evidence="3 4">DSM 21574</strain>
    </source>
</reference>
<protein>
    <submittedName>
        <fullName evidence="3">Polyisoprenoid-binding protein YceI</fullName>
    </submittedName>
</protein>
<dbReference type="Gene3D" id="2.40.128.110">
    <property type="entry name" value="Lipid/polyisoprenoid-binding, YceI-like"/>
    <property type="match status" value="1"/>
</dbReference>
<comment type="similarity">
    <text evidence="1">Belongs to the UPF0312 family.</text>
</comment>
<dbReference type="InterPro" id="IPR007372">
    <property type="entry name" value="Lipid/polyisoprenoid-bd_YceI"/>
</dbReference>
<dbReference type="Proteomes" id="UP000221394">
    <property type="component" value="Unassembled WGS sequence"/>
</dbReference>
<name>A0A2A9EE31_9MICO</name>
<evidence type="ECO:0000256" key="1">
    <source>
        <dbReference type="ARBA" id="ARBA00008812"/>
    </source>
</evidence>
<sequence>MTALPEGLAPATYTIDPSHTQAGFTVRHAGISKVRGTVPVLEGTIVIGEDIESSTVTAVLDATKISTGDANRDAHLQSADFFSTDVNPTWTFTSTSVKADGGDFVVTGDLTIAGVTKPVELALEYTGSAVDAFGAARAGFEATVTISRKEWGITWNAALEAGGVLVSDKVAILIEVSAVKA</sequence>
<evidence type="ECO:0000259" key="2">
    <source>
        <dbReference type="SMART" id="SM00867"/>
    </source>
</evidence>
<dbReference type="SUPFAM" id="SSF101874">
    <property type="entry name" value="YceI-like"/>
    <property type="match status" value="1"/>
</dbReference>
<evidence type="ECO:0000313" key="4">
    <source>
        <dbReference type="Proteomes" id="UP000221394"/>
    </source>
</evidence>
<keyword evidence="4" id="KW-1185">Reference proteome</keyword>
<dbReference type="InterPro" id="IPR036761">
    <property type="entry name" value="TTHA0802/YceI-like_sf"/>
</dbReference>